<keyword evidence="3" id="KW-1185">Reference proteome</keyword>
<feature type="compositionally biased region" description="Basic and acidic residues" evidence="1">
    <location>
        <begin position="33"/>
        <end position="50"/>
    </location>
</feature>
<evidence type="ECO:0000313" key="3">
    <source>
        <dbReference type="Proteomes" id="UP001454036"/>
    </source>
</evidence>
<feature type="compositionally biased region" description="Polar residues" evidence="1">
    <location>
        <begin position="1"/>
        <end position="15"/>
    </location>
</feature>
<dbReference type="EMBL" id="BAABME010015211">
    <property type="protein sequence ID" value="GAA0139987.1"/>
    <property type="molecule type" value="Genomic_DNA"/>
</dbReference>
<evidence type="ECO:0000256" key="1">
    <source>
        <dbReference type="SAM" id="MobiDB-lite"/>
    </source>
</evidence>
<protein>
    <submittedName>
        <fullName evidence="2">Uncharacterized protein</fullName>
    </submittedName>
</protein>
<dbReference type="Proteomes" id="UP001454036">
    <property type="component" value="Unassembled WGS sequence"/>
</dbReference>
<dbReference type="AlphaFoldDB" id="A0AAV3NKV5"/>
<comment type="caution">
    <text evidence="2">The sequence shown here is derived from an EMBL/GenBank/DDBJ whole genome shotgun (WGS) entry which is preliminary data.</text>
</comment>
<accession>A0AAV3NKV5</accession>
<feature type="region of interest" description="Disordered" evidence="1">
    <location>
        <begin position="1"/>
        <end position="50"/>
    </location>
</feature>
<evidence type="ECO:0000313" key="2">
    <source>
        <dbReference type="EMBL" id="GAA0139987.1"/>
    </source>
</evidence>
<gene>
    <name evidence="2" type="ORF">LIER_35174</name>
</gene>
<organism evidence="2 3">
    <name type="scientific">Lithospermum erythrorhizon</name>
    <name type="common">Purple gromwell</name>
    <name type="synonym">Lithospermum officinale var. erythrorhizon</name>
    <dbReference type="NCBI Taxonomy" id="34254"/>
    <lineage>
        <taxon>Eukaryota</taxon>
        <taxon>Viridiplantae</taxon>
        <taxon>Streptophyta</taxon>
        <taxon>Embryophyta</taxon>
        <taxon>Tracheophyta</taxon>
        <taxon>Spermatophyta</taxon>
        <taxon>Magnoliopsida</taxon>
        <taxon>eudicotyledons</taxon>
        <taxon>Gunneridae</taxon>
        <taxon>Pentapetalae</taxon>
        <taxon>asterids</taxon>
        <taxon>lamiids</taxon>
        <taxon>Boraginales</taxon>
        <taxon>Boraginaceae</taxon>
        <taxon>Boraginoideae</taxon>
        <taxon>Lithospermeae</taxon>
        <taxon>Lithospermum</taxon>
    </lineage>
</organism>
<name>A0AAV3NKV5_LITER</name>
<reference evidence="2 3" key="1">
    <citation type="submission" date="2024-01" db="EMBL/GenBank/DDBJ databases">
        <title>The complete chloroplast genome sequence of Lithospermum erythrorhizon: insights into the phylogenetic relationship among Boraginaceae species and the maternal lineages of purple gromwells.</title>
        <authorList>
            <person name="Okada T."/>
            <person name="Watanabe K."/>
        </authorList>
    </citation>
    <scope>NUCLEOTIDE SEQUENCE [LARGE SCALE GENOMIC DNA]</scope>
</reference>
<sequence length="170" mass="19757">MLPSIRSPSQPGTANEETRRKQKNKVEVNMMTKMEEDNSPKEKESFKRATPHEEVECIPFTISEPTKTFRVGKNLDKQHTLKLNELIKEFADVFVWGTEDMGKVDPELAFHRLHVDPIFVPFIQRKRTFSEEKNLTIREEVANLLKVEAIRELQFLSCRECGASKKPNNK</sequence>
<proteinExistence type="predicted"/>